<dbReference type="GO" id="GO:0005525">
    <property type="term" value="F:GTP binding"/>
    <property type="evidence" value="ECO:0007669"/>
    <property type="project" value="UniProtKB-KW"/>
</dbReference>
<dbReference type="SMART" id="SM00889">
    <property type="entry name" value="EFG_IV"/>
    <property type="match status" value="1"/>
</dbReference>
<keyword evidence="3" id="KW-0342">GTP-binding</keyword>
<feature type="compositionally biased region" description="Basic and acidic residues" evidence="5">
    <location>
        <begin position="321"/>
        <end position="332"/>
    </location>
</feature>
<dbReference type="AlphaFoldDB" id="A0A918U5Q3"/>
<dbReference type="PRINTS" id="PR01037">
    <property type="entry name" value="TCRTETOQM"/>
</dbReference>
<evidence type="ECO:0000256" key="3">
    <source>
        <dbReference type="ARBA" id="ARBA00023134"/>
    </source>
</evidence>
<dbReference type="GO" id="GO:0003924">
    <property type="term" value="F:GTPase activity"/>
    <property type="evidence" value="ECO:0007669"/>
    <property type="project" value="InterPro"/>
</dbReference>
<feature type="compositionally biased region" description="Gly residues" evidence="5">
    <location>
        <begin position="289"/>
        <end position="298"/>
    </location>
</feature>
<dbReference type="Gene3D" id="3.40.50.300">
    <property type="entry name" value="P-loop containing nucleotide triphosphate hydrolases"/>
    <property type="match status" value="1"/>
</dbReference>
<dbReference type="PRINTS" id="PR00315">
    <property type="entry name" value="ELONGATNFCT"/>
</dbReference>
<dbReference type="RefSeq" id="WP_229916937.1">
    <property type="nucleotide sequence ID" value="NZ_BMWD01000047.1"/>
</dbReference>
<dbReference type="Gene3D" id="3.30.70.870">
    <property type="entry name" value="Elongation Factor G (Translational Gtpase), domain 3"/>
    <property type="match status" value="1"/>
</dbReference>
<dbReference type="InterPro" id="IPR000640">
    <property type="entry name" value="EFG_V-like"/>
</dbReference>
<dbReference type="GO" id="GO:0032790">
    <property type="term" value="P:ribosome disassembly"/>
    <property type="evidence" value="ECO:0007669"/>
    <property type="project" value="TreeGrafter"/>
</dbReference>
<dbReference type="PANTHER" id="PTHR43261:SF1">
    <property type="entry name" value="RIBOSOME-RELEASING FACTOR 2, MITOCHONDRIAL"/>
    <property type="match status" value="1"/>
</dbReference>
<dbReference type="InterPro" id="IPR005517">
    <property type="entry name" value="Transl_elong_EFG/EF2_IV"/>
</dbReference>
<dbReference type="GO" id="GO:0006412">
    <property type="term" value="P:translation"/>
    <property type="evidence" value="ECO:0007669"/>
    <property type="project" value="UniProtKB-KW"/>
</dbReference>
<dbReference type="NCBIfam" id="TIGR00231">
    <property type="entry name" value="small_GTP"/>
    <property type="match status" value="1"/>
</dbReference>
<feature type="region of interest" description="Disordered" evidence="5">
    <location>
        <begin position="281"/>
        <end position="382"/>
    </location>
</feature>
<dbReference type="EMBL" id="BMWD01000047">
    <property type="protein sequence ID" value="GGX96943.1"/>
    <property type="molecule type" value="Genomic_DNA"/>
</dbReference>
<dbReference type="PROSITE" id="PS51722">
    <property type="entry name" value="G_TR_2"/>
    <property type="match status" value="1"/>
</dbReference>
<dbReference type="CDD" id="cd01684">
    <property type="entry name" value="Tet_like_IV"/>
    <property type="match status" value="1"/>
</dbReference>
<protein>
    <recommendedName>
        <fullName evidence="6">Tr-type G domain-containing protein</fullName>
    </recommendedName>
</protein>
<dbReference type="Pfam" id="PF03764">
    <property type="entry name" value="EFG_IV"/>
    <property type="match status" value="1"/>
</dbReference>
<dbReference type="InterPro" id="IPR041095">
    <property type="entry name" value="EFG_II"/>
</dbReference>
<dbReference type="Gene3D" id="3.30.230.10">
    <property type="match status" value="1"/>
</dbReference>
<comment type="caution">
    <text evidence="7">The sequence shown here is derived from an EMBL/GenBank/DDBJ whole genome shotgun (WGS) entry which is preliminary data.</text>
</comment>
<dbReference type="SMART" id="SM00838">
    <property type="entry name" value="EFG_C"/>
    <property type="match status" value="1"/>
</dbReference>
<feature type="domain" description="Tr-type G" evidence="6">
    <location>
        <begin position="1"/>
        <end position="245"/>
    </location>
</feature>
<accession>A0A918U5Q3</accession>
<proteinExistence type="predicted"/>
<evidence type="ECO:0000256" key="1">
    <source>
        <dbReference type="ARBA" id="ARBA00022741"/>
    </source>
</evidence>
<evidence type="ECO:0000256" key="2">
    <source>
        <dbReference type="ARBA" id="ARBA00022917"/>
    </source>
</evidence>
<dbReference type="Proteomes" id="UP000645555">
    <property type="component" value="Unassembled WGS sequence"/>
</dbReference>
<feature type="compositionally biased region" description="Gly residues" evidence="5">
    <location>
        <begin position="367"/>
        <end position="381"/>
    </location>
</feature>
<dbReference type="InterPro" id="IPR014721">
    <property type="entry name" value="Ribsml_uS5_D2-typ_fold_subgr"/>
</dbReference>
<dbReference type="SUPFAM" id="SSF54211">
    <property type="entry name" value="Ribosomal protein S5 domain 2-like"/>
    <property type="match status" value="1"/>
</dbReference>
<dbReference type="SUPFAM" id="SSF52540">
    <property type="entry name" value="P-loop containing nucleoside triphosphate hydrolases"/>
    <property type="match status" value="1"/>
</dbReference>
<gene>
    <name evidence="7" type="ORF">GCM10010515_74360</name>
</gene>
<dbReference type="GO" id="GO:0046677">
    <property type="term" value="P:response to antibiotic"/>
    <property type="evidence" value="ECO:0007669"/>
    <property type="project" value="UniProtKB-KW"/>
</dbReference>
<dbReference type="PANTHER" id="PTHR43261">
    <property type="entry name" value="TRANSLATION ELONGATION FACTOR G-RELATED"/>
    <property type="match status" value="1"/>
</dbReference>
<keyword evidence="4" id="KW-0046">Antibiotic resistance</keyword>
<dbReference type="InterPro" id="IPR005225">
    <property type="entry name" value="Small_GTP-bd"/>
</dbReference>
<dbReference type="InterPro" id="IPR027417">
    <property type="entry name" value="P-loop_NTPase"/>
</dbReference>
<dbReference type="Pfam" id="PF00009">
    <property type="entry name" value="GTP_EFTU"/>
    <property type="match status" value="1"/>
</dbReference>
<evidence type="ECO:0000259" key="6">
    <source>
        <dbReference type="PROSITE" id="PS51722"/>
    </source>
</evidence>
<dbReference type="SUPFAM" id="SSF50447">
    <property type="entry name" value="Translation proteins"/>
    <property type="match status" value="1"/>
</dbReference>
<evidence type="ECO:0000313" key="7">
    <source>
        <dbReference type="EMBL" id="GGX96943.1"/>
    </source>
</evidence>
<dbReference type="Pfam" id="PF00679">
    <property type="entry name" value="EFG_C"/>
    <property type="match status" value="1"/>
</dbReference>
<keyword evidence="8" id="KW-1185">Reference proteome</keyword>
<evidence type="ECO:0000256" key="5">
    <source>
        <dbReference type="SAM" id="MobiDB-lite"/>
    </source>
</evidence>
<keyword evidence="1" id="KW-0547">Nucleotide-binding</keyword>
<organism evidence="7 8">
    <name type="scientific">Streptomyces fructofermentans</name>
    <dbReference type="NCBI Taxonomy" id="152141"/>
    <lineage>
        <taxon>Bacteria</taxon>
        <taxon>Bacillati</taxon>
        <taxon>Actinomycetota</taxon>
        <taxon>Actinomycetes</taxon>
        <taxon>Kitasatosporales</taxon>
        <taxon>Streptomycetaceae</taxon>
        <taxon>Streptomyces</taxon>
    </lineage>
</organism>
<dbReference type="Gene3D" id="2.40.30.10">
    <property type="entry name" value="Translation factors"/>
    <property type="match status" value="1"/>
</dbReference>
<dbReference type="Pfam" id="PF14492">
    <property type="entry name" value="EFG_III"/>
    <property type="match status" value="1"/>
</dbReference>
<dbReference type="PROSITE" id="PS00301">
    <property type="entry name" value="G_TR_1"/>
    <property type="match status" value="1"/>
</dbReference>
<dbReference type="InterPro" id="IPR000795">
    <property type="entry name" value="T_Tr_GTP-bd_dom"/>
</dbReference>
<dbReference type="InterPro" id="IPR009000">
    <property type="entry name" value="Transl_B-barrel_sf"/>
</dbReference>
<dbReference type="CDD" id="cd04168">
    <property type="entry name" value="TetM_like"/>
    <property type="match status" value="1"/>
</dbReference>
<reference evidence="7" key="1">
    <citation type="journal article" date="2014" name="Int. J. Syst. Evol. Microbiol.">
        <title>Complete genome sequence of Corynebacterium casei LMG S-19264T (=DSM 44701T), isolated from a smear-ripened cheese.</title>
        <authorList>
            <consortium name="US DOE Joint Genome Institute (JGI-PGF)"/>
            <person name="Walter F."/>
            <person name="Albersmeier A."/>
            <person name="Kalinowski J."/>
            <person name="Ruckert C."/>
        </authorList>
    </citation>
    <scope>NUCLEOTIDE SEQUENCE</scope>
    <source>
        <strain evidence="7">JCM 4956</strain>
    </source>
</reference>
<evidence type="ECO:0000256" key="4">
    <source>
        <dbReference type="ARBA" id="ARBA00023251"/>
    </source>
</evidence>
<sequence length="754" mass="78356">MHSLNLGILAHVDAGKTSLTERLLHAAGVIDEIGSVDDGSTQTDTLALERRRGITIKSAVVSFEVDDVAVNLIDTPGHPDFIAEVERVLGVLDGAVLVISAVEGVQAQTRVLMRTLRRLRIPTLIFVNKIDRRGADVGRVLRGTAARLTPAIVPMARVDRPGTRAARAVAHTGPTPAMLDVLSTNDDALLASYVEDRVSFERVRAALAEQTGRALVHPVFPGSAATGAGVDALVAGITELLPAARGRADGPVSGTVFKVERGPAGEKIAYARMFSGTVRTRDRVPFGDGRPGPGGTGLPGESVGDPDGDGPDGQGSDDQGPDDHGPGHHGPDGDGDGDAGARDAQGVQDAGGAHGGQGAREALDGSRGSGGGPGGGAGGRAGVAREGKVTAISVFQRGAAVGQASVSAGRIGKLWGLTDVRIGDTIGVPRGADGPRSHFAPPTLESVVRPLRPEDAGALFLALTRIAEQDPLIGLRRDEERQEISVSLYGEVQKEVVGATLAEEFGLDVEFRGTTTICAERPVGSGAAVEFNGKEPNPFLATVGLRVDPAPAGSGVGFALEVELGSMPYAFFRAVEDSVRETLGQGLHGWRVTDCAVTMTHSGYSPRQSHAHQGFDKSMSSTGADFRGLTPLVLMAALRRAGTRVYEPIHRFGIEAPSDTLGALLPVLAALRAVPRTTTTRGGVCVVDGTVPAATVHGLEQRLPGLTRGEGDLESAFDHYAPVARGAVPERSRTGHNPLDRKEYLLDVTRRTGG</sequence>
<reference evidence="7" key="2">
    <citation type="submission" date="2020-09" db="EMBL/GenBank/DDBJ databases">
        <authorList>
            <person name="Sun Q."/>
            <person name="Ohkuma M."/>
        </authorList>
    </citation>
    <scope>NUCLEOTIDE SEQUENCE</scope>
    <source>
        <strain evidence="7">JCM 4956</strain>
    </source>
</reference>
<dbReference type="InterPro" id="IPR035647">
    <property type="entry name" value="EFG_III/V"/>
</dbReference>
<dbReference type="InterPro" id="IPR031157">
    <property type="entry name" value="G_TR_CS"/>
</dbReference>
<dbReference type="CDD" id="cd03711">
    <property type="entry name" value="Tet_C"/>
    <property type="match status" value="1"/>
</dbReference>
<feature type="compositionally biased region" description="Low complexity" evidence="5">
    <location>
        <begin position="342"/>
        <end position="351"/>
    </location>
</feature>
<keyword evidence="2" id="KW-0648">Protein biosynthesis</keyword>
<dbReference type="InterPro" id="IPR035650">
    <property type="entry name" value="Tet_C"/>
</dbReference>
<dbReference type="InterPro" id="IPR020568">
    <property type="entry name" value="Ribosomal_Su5_D2-typ_SF"/>
</dbReference>
<name>A0A918U5Q3_9ACTN</name>
<evidence type="ECO:0000313" key="8">
    <source>
        <dbReference type="Proteomes" id="UP000645555"/>
    </source>
</evidence>
<dbReference type="SUPFAM" id="SSF54980">
    <property type="entry name" value="EF-G C-terminal domain-like"/>
    <property type="match status" value="2"/>
</dbReference>